<comment type="caution">
    <text evidence="1">The sequence shown here is derived from an EMBL/GenBank/DDBJ whole genome shotgun (WGS) entry which is preliminary data.</text>
</comment>
<sequence length="159" mass="18204">MNTIGMMLASGEAVIDRFNSHVHGEMTQLLPAVFSRVKSEGRKFLIEEVKFDRIVGETVCVPTTDADEIVWAKRPKRFGHSRFVKNRKPEPCDRVVVVLKRDDVEDYYVLITAFVGHRPEPEPWDRNANGNSRAFWESRALIWGSEETIPGTETTVCPW</sequence>
<dbReference type="Proteomes" id="UP000179115">
    <property type="component" value="Unassembled WGS sequence"/>
</dbReference>
<reference evidence="1 2" key="1">
    <citation type="journal article" date="2016" name="Nat. Commun.">
        <title>Thousands of microbial genomes shed light on interconnected biogeochemical processes in an aquifer system.</title>
        <authorList>
            <person name="Anantharaman K."/>
            <person name="Brown C.T."/>
            <person name="Hug L.A."/>
            <person name="Sharon I."/>
            <person name="Castelle C.J."/>
            <person name="Probst A.J."/>
            <person name="Thomas B.C."/>
            <person name="Singh A."/>
            <person name="Wilkins M.J."/>
            <person name="Karaoz U."/>
            <person name="Brodie E.L."/>
            <person name="Williams K.H."/>
            <person name="Hubbard S.S."/>
            <person name="Banfield J.F."/>
        </authorList>
    </citation>
    <scope>NUCLEOTIDE SEQUENCE [LARGE SCALE GENOMIC DNA]</scope>
</reference>
<organism evidence="1 2">
    <name type="scientific">Candidatus Kaiserbacteria bacterium RIFCSPLOWO2_01_FULL_51_21</name>
    <dbReference type="NCBI Taxonomy" id="1798508"/>
    <lineage>
        <taxon>Bacteria</taxon>
        <taxon>Candidatus Kaiseribacteriota</taxon>
    </lineage>
</organism>
<evidence type="ECO:0000313" key="1">
    <source>
        <dbReference type="EMBL" id="OGG71892.1"/>
    </source>
</evidence>
<dbReference type="AlphaFoldDB" id="A0A1F6EF76"/>
<proteinExistence type="predicted"/>
<evidence type="ECO:0000313" key="2">
    <source>
        <dbReference type="Proteomes" id="UP000179115"/>
    </source>
</evidence>
<accession>A0A1F6EF76</accession>
<name>A0A1F6EF76_9BACT</name>
<dbReference type="EMBL" id="MFLV01000007">
    <property type="protein sequence ID" value="OGG71892.1"/>
    <property type="molecule type" value="Genomic_DNA"/>
</dbReference>
<gene>
    <name evidence="1" type="ORF">A3A35_03195</name>
</gene>
<protein>
    <submittedName>
        <fullName evidence="1">Uncharacterized protein</fullName>
    </submittedName>
</protein>